<evidence type="ECO:0008006" key="4">
    <source>
        <dbReference type="Google" id="ProtNLM"/>
    </source>
</evidence>
<dbReference type="EMBL" id="CP017754">
    <property type="protein sequence ID" value="AOZ07285.1"/>
    <property type="molecule type" value="Genomic_DNA"/>
</dbReference>
<feature type="signal peptide" evidence="1">
    <location>
        <begin position="1"/>
        <end position="35"/>
    </location>
</feature>
<feature type="chain" id="PRO_5045627145" description="Pilus assembly protein PilY" evidence="1">
    <location>
        <begin position="36"/>
        <end position="567"/>
    </location>
</feature>
<keyword evidence="3" id="KW-1185">Reference proteome</keyword>
<dbReference type="SUPFAM" id="SSF50998">
    <property type="entry name" value="Quinoprotein alcohol dehydrogenase-like"/>
    <property type="match status" value="1"/>
</dbReference>
<organism evidence="2 3">
    <name type="scientific">Cupriavidus malaysiensis</name>
    <dbReference type="NCBI Taxonomy" id="367825"/>
    <lineage>
        <taxon>Bacteria</taxon>
        <taxon>Pseudomonadati</taxon>
        <taxon>Pseudomonadota</taxon>
        <taxon>Betaproteobacteria</taxon>
        <taxon>Burkholderiales</taxon>
        <taxon>Burkholderiaceae</taxon>
        <taxon>Cupriavidus</taxon>
    </lineage>
</organism>
<proteinExistence type="predicted"/>
<evidence type="ECO:0000313" key="2">
    <source>
        <dbReference type="EMBL" id="AOZ07285.1"/>
    </source>
</evidence>
<evidence type="ECO:0000256" key="1">
    <source>
        <dbReference type="SAM" id="SignalP"/>
    </source>
</evidence>
<protein>
    <recommendedName>
        <fullName evidence="4">Pilus assembly protein PilY</fullName>
    </recommendedName>
</protein>
<sequence>MSAIVIVRFVGAAMPTLGALGVAAGLACLPSPACRATAGPGPDGRPTPAVPAGLVFLAGADGRLTARALPADDKAGPAPARWRVTVAVPRQAGAGERRPARPVSLPPPAWLPGQQGHAAFVARQADRPALVWLGAGDGRLRAFDAATGAVLAAVAPPRFTTGAGEAPPSGPPCPAPQAADVRLLDGAWRTVLLCSVQLGGTPAAALALYVLDVTRVVAGSPPPAVLLARAASPALALTATGPLRALALGKPQQPRWHVMATTGPSASGDGPGLAMLPLDVGAPDLTLPLPREACPGGQQATAILAADVLEDTDGLARAAYAVDDQAQLWRWDLPVAETPGTGKPAACLHARPAPADPLAPQGTAAAPLIFPTASGPLVVYGHGSTVRAVADTGTPAQEARPLATVLAETTGAGSVLRRAGGTPASAASGWQLVLPHPGERVRHLLKAGPAHVAILTVDAARQPRGYLVGAGLGESIGSLGPGQAAAHYTTGRAVGPDAHLLVAQAAPRRRGDTPARAEAPQWEDAAYTLWSIDGGHATPLNRIYASRRKGRLGWRELIPAPAVETAP</sequence>
<evidence type="ECO:0000313" key="3">
    <source>
        <dbReference type="Proteomes" id="UP000177515"/>
    </source>
</evidence>
<dbReference type="RefSeq" id="WP_071014799.1">
    <property type="nucleotide sequence ID" value="NZ_CP017754.1"/>
</dbReference>
<dbReference type="Proteomes" id="UP000177515">
    <property type="component" value="Chromosome 1"/>
</dbReference>
<dbReference type="InterPro" id="IPR011047">
    <property type="entry name" value="Quinoprotein_ADH-like_sf"/>
</dbReference>
<accession>A0ABM7D7G8</accession>
<reference evidence="2 3" key="1">
    <citation type="submission" date="2016-10" db="EMBL/GenBank/DDBJ databases">
        <title>Complete genome sequences of three Cupriavidus strains isolated from various Malaysian environments.</title>
        <authorList>
            <person name="Abdullah A.A.-A."/>
            <person name="Shafie N.A.H."/>
            <person name="Lau N.S."/>
        </authorList>
    </citation>
    <scope>NUCLEOTIDE SEQUENCE [LARGE SCALE GENOMIC DNA]</scope>
    <source>
        <strain evidence="2 3">USMAA1020</strain>
    </source>
</reference>
<keyword evidence="1" id="KW-0732">Signal</keyword>
<gene>
    <name evidence="2" type="ORF">BKK80_16745</name>
</gene>
<name>A0ABM7D7G8_9BURK</name>